<organism evidence="1 2">
    <name type="scientific">Bemisia tabaci</name>
    <name type="common">Sweetpotato whitefly</name>
    <name type="synonym">Aleurodes tabaci</name>
    <dbReference type="NCBI Taxonomy" id="7038"/>
    <lineage>
        <taxon>Eukaryota</taxon>
        <taxon>Metazoa</taxon>
        <taxon>Ecdysozoa</taxon>
        <taxon>Arthropoda</taxon>
        <taxon>Hexapoda</taxon>
        <taxon>Insecta</taxon>
        <taxon>Pterygota</taxon>
        <taxon>Neoptera</taxon>
        <taxon>Paraneoptera</taxon>
        <taxon>Hemiptera</taxon>
        <taxon>Sternorrhyncha</taxon>
        <taxon>Aleyrodoidea</taxon>
        <taxon>Aleyrodidae</taxon>
        <taxon>Aleyrodinae</taxon>
        <taxon>Bemisia</taxon>
    </lineage>
</organism>
<evidence type="ECO:0000313" key="1">
    <source>
        <dbReference type="EMBL" id="CAH0381337.1"/>
    </source>
</evidence>
<proteinExistence type="predicted"/>
<accession>A0A9P0A0C4</accession>
<dbReference type="EMBL" id="OU963862">
    <property type="protein sequence ID" value="CAH0381337.1"/>
    <property type="molecule type" value="Genomic_DNA"/>
</dbReference>
<keyword evidence="2" id="KW-1185">Reference proteome</keyword>
<sequence>MVNWLDQHDIFPQIKELIAINSGISGTDNINCHLAREIGAKGIAKLIGEDYDTLKFKRNERCIPLANVSCAICVEDVITPIDPHMLFRRICVAKKSDEELEECLKYELSPFPLSMFTEEGMYKGTKSTLYESFTPITLEINTSNAMYVIDGGFLLHRVLWARGLTFSSICKNYVSYVKSHYHSSLAIVVFDGYPSDADERSTKYMERLRRKKRLGSVDILFDESMIPSVSQETFLSNDKNKDRLIKILMSYFHRDNMRAMQAEEDADTLIITTAIQHTPTYETVIVVGDRMLI</sequence>
<evidence type="ECO:0000313" key="2">
    <source>
        <dbReference type="Proteomes" id="UP001152759"/>
    </source>
</evidence>
<gene>
    <name evidence="1" type="ORF">BEMITA_LOCUS1000</name>
</gene>
<dbReference type="AlphaFoldDB" id="A0A9P0A0C4"/>
<dbReference type="Proteomes" id="UP001152759">
    <property type="component" value="Chromosome 1"/>
</dbReference>
<name>A0A9P0A0C4_BEMTA</name>
<reference evidence="1" key="1">
    <citation type="submission" date="2021-12" db="EMBL/GenBank/DDBJ databases">
        <authorList>
            <person name="King R."/>
        </authorList>
    </citation>
    <scope>NUCLEOTIDE SEQUENCE</scope>
</reference>
<protein>
    <submittedName>
        <fullName evidence="1">Uncharacterized protein</fullName>
    </submittedName>
</protein>